<dbReference type="SUPFAM" id="SSF48371">
    <property type="entry name" value="ARM repeat"/>
    <property type="match status" value="2"/>
</dbReference>
<dbReference type="RefSeq" id="WP_078790453.1">
    <property type="nucleotide sequence ID" value="NZ_FUWR01000011.1"/>
</dbReference>
<dbReference type="Gene3D" id="1.25.10.10">
    <property type="entry name" value="Leucine-rich Repeat Variant"/>
    <property type="match status" value="4"/>
</dbReference>
<dbReference type="SMART" id="SM00567">
    <property type="entry name" value="EZ_HEAT"/>
    <property type="match status" value="12"/>
</dbReference>
<dbReference type="PANTHER" id="PTHR12697:SF5">
    <property type="entry name" value="DEOXYHYPUSINE HYDROXYLASE"/>
    <property type="match status" value="1"/>
</dbReference>
<dbReference type="EMBL" id="FUWR01000011">
    <property type="protein sequence ID" value="SJZ96930.1"/>
    <property type="molecule type" value="Genomic_DNA"/>
</dbReference>
<proteinExistence type="predicted"/>
<reference evidence="2" key="1">
    <citation type="submission" date="2017-02" db="EMBL/GenBank/DDBJ databases">
        <authorList>
            <person name="Varghese N."/>
            <person name="Submissions S."/>
        </authorList>
    </citation>
    <scope>NUCLEOTIDE SEQUENCE [LARGE SCALE GENOMIC DNA]</scope>
    <source>
        <strain evidence="2">ATCC BAA-34</strain>
    </source>
</reference>
<dbReference type="InterPro" id="IPR011989">
    <property type="entry name" value="ARM-like"/>
</dbReference>
<sequence length="668" mass="71483">MVISDSHSRAADHDEELRYRTVQEQRRLPLEKSRTVLFTALGDDSWRVRKQAVEVLLAAQPDQDTLHQLIDLLRDEDNAGLRNATAELLVRCGVRVVPILLDYLDDADHDLRKLVVDALGALGGEDAHGGLIKALSDPDNNVAAAAAEGLGVAGNARSIPELLKHLELNQESFFRFNALAALGQIGVAGPLPPVVKQLAGQDILRRAVYECLGKIGGDVEAVELLLEGALSHLPSVRQAAISSLAQVLQHLGVSERASVKERLCQLADQGLLEQLAASFVSGTLAQNQAVISILGLMADPRGLGLLFAALADERLAADAENALKGFDATVGMAAVTRFEQAESAAERAALCRFIGSQGAVEGGVAIRRGLVDASAQVRAAAAYAAARLSDPELPSLVADLMDDDDILVREAALATLRRYAGIDQQLISSAAEQLAESTESERRRGAALLFAAVHNGEGIARLLKDEDPSVREAAARAAGKLKPSDGCTHLMMALVDEEPDVRIAAAEALGDCQDTAAIAPLRLLLNDTDAWVQAAALRSLVQLAGEAALPDLIQLWDQGDEVVQLACLEAFEQVSAAEGIKAVSRDLGRHDGEVLKGAIELLYRHDLSLLLPWFNHILCHQDWDVRITAVRASGALPEEERMTLLRMALDREDNDLVRAEINSQLGAA</sequence>
<dbReference type="InterPro" id="IPR004155">
    <property type="entry name" value="PBS_lyase_HEAT"/>
</dbReference>
<dbReference type="Proteomes" id="UP000190102">
    <property type="component" value="Unassembled WGS sequence"/>
</dbReference>
<dbReference type="AlphaFoldDB" id="A0A1T4PZD9"/>
<evidence type="ECO:0000313" key="2">
    <source>
        <dbReference type="Proteomes" id="UP000190102"/>
    </source>
</evidence>
<dbReference type="InterPro" id="IPR016024">
    <property type="entry name" value="ARM-type_fold"/>
</dbReference>
<name>A0A1T4PZD9_9BACT</name>
<organism evidence="1 2">
    <name type="scientific">Trichlorobacter thiogenes</name>
    <dbReference type="NCBI Taxonomy" id="115783"/>
    <lineage>
        <taxon>Bacteria</taxon>
        <taxon>Pseudomonadati</taxon>
        <taxon>Thermodesulfobacteriota</taxon>
        <taxon>Desulfuromonadia</taxon>
        <taxon>Geobacterales</taxon>
        <taxon>Geobacteraceae</taxon>
        <taxon>Trichlorobacter</taxon>
    </lineage>
</organism>
<dbReference type="GO" id="GO:0016491">
    <property type="term" value="F:oxidoreductase activity"/>
    <property type="evidence" value="ECO:0007669"/>
    <property type="project" value="TreeGrafter"/>
</dbReference>
<protein>
    <submittedName>
        <fullName evidence="1">HEAT repeat</fullName>
    </submittedName>
</protein>
<dbReference type="Pfam" id="PF13646">
    <property type="entry name" value="HEAT_2"/>
    <property type="match status" value="4"/>
</dbReference>
<keyword evidence="2" id="KW-1185">Reference proteome</keyword>
<dbReference type="STRING" id="115783.SAMN02745119_02176"/>
<evidence type="ECO:0000313" key="1">
    <source>
        <dbReference type="EMBL" id="SJZ96930.1"/>
    </source>
</evidence>
<dbReference type="PANTHER" id="PTHR12697">
    <property type="entry name" value="PBS LYASE HEAT-LIKE PROTEIN"/>
    <property type="match status" value="1"/>
</dbReference>
<gene>
    <name evidence="1" type="ORF">SAMN02745119_02176</name>
</gene>
<accession>A0A1T4PZD9</accession>
<dbReference type="OrthoDB" id="3661251at2"/>